<keyword evidence="3" id="KW-0560">Oxidoreductase</keyword>
<dbReference type="GO" id="GO:0016491">
    <property type="term" value="F:oxidoreductase activity"/>
    <property type="evidence" value="ECO:0007669"/>
    <property type="project" value="UniProtKB-KW"/>
</dbReference>
<reference evidence="7 8" key="1">
    <citation type="submission" date="2018-09" db="EMBL/GenBank/DDBJ databases">
        <title>Sphingomonas peninsula sp. nov., isolated from fildes peninsula, Antarctic soil.</title>
        <authorList>
            <person name="Yingchao G."/>
        </authorList>
    </citation>
    <scope>NUCLEOTIDE SEQUENCE [LARGE SCALE GENOMIC DNA]</scope>
    <source>
        <strain evidence="7 8">YZ-8</strain>
        <plasmid evidence="7 8">unnamed1</plasmid>
    </source>
</reference>
<dbReference type="PANTHER" id="PTHR21266:SF60">
    <property type="entry name" value="3-KETOSTEROID-9-ALPHA-MONOOXYGENASE, OXYGENASE COMPONENT"/>
    <property type="match status" value="1"/>
</dbReference>
<evidence type="ECO:0000256" key="2">
    <source>
        <dbReference type="ARBA" id="ARBA00022723"/>
    </source>
</evidence>
<evidence type="ECO:0000313" key="7">
    <source>
        <dbReference type="EMBL" id="AYJ84970.1"/>
    </source>
</evidence>
<keyword evidence="1" id="KW-0001">2Fe-2S</keyword>
<gene>
    <name evidence="7" type="ORF">D3Y57_02620</name>
</gene>
<evidence type="ECO:0000313" key="8">
    <source>
        <dbReference type="Proteomes" id="UP000276254"/>
    </source>
</evidence>
<organism evidence="7 8">
    <name type="scientific">Sphingomonas paeninsulae</name>
    <dbReference type="NCBI Taxonomy" id="2319844"/>
    <lineage>
        <taxon>Bacteria</taxon>
        <taxon>Pseudomonadati</taxon>
        <taxon>Pseudomonadota</taxon>
        <taxon>Alphaproteobacteria</taxon>
        <taxon>Sphingomonadales</taxon>
        <taxon>Sphingomonadaceae</taxon>
        <taxon>Sphingomonas</taxon>
    </lineage>
</organism>
<name>A0A494T7U2_SPHPE</name>
<keyword evidence="2" id="KW-0479">Metal-binding</keyword>
<dbReference type="Gene3D" id="2.102.10.10">
    <property type="entry name" value="Rieske [2Fe-2S] iron-sulphur domain"/>
    <property type="match status" value="1"/>
</dbReference>
<evidence type="ECO:0000256" key="4">
    <source>
        <dbReference type="ARBA" id="ARBA00023004"/>
    </source>
</evidence>
<evidence type="ECO:0000256" key="3">
    <source>
        <dbReference type="ARBA" id="ARBA00023002"/>
    </source>
</evidence>
<keyword evidence="4" id="KW-0408">Iron</keyword>
<sequence length="340" mass="38092">MSAARVPVKGDLEVPRRSVRPMPRDGEEGLFYESWYPICLSEEVGPGQLMGCEFLGGRVIAVRGDSGVVRVQSAYCPHMGADLSQGRVIGENVECAFHRWQYDGGGQCVMTGIGDPAPSAARIYNFPTIEKFGIVWAYNGVQPKWELPELDKKIDGLVQRNFITDEYSCDGWVFSCNTPDMQHIKAVHGIQFKHDDPHKDVRWLENGFDYAISADHQGGVAIDWIVGIRGSSFFWQQGTYEGWWMAAALGYSCPRPGFHRAYVSIFVENAGDTPEGKSLTQERLDIATDLIRRTAEEDRDILNTIHYAPGVMTRGDTSLGRYLQMLRSFPRSNPAADFIR</sequence>
<dbReference type="KEGG" id="spha:D3Y57_02620"/>
<dbReference type="Pfam" id="PF00355">
    <property type="entry name" value="Rieske"/>
    <property type="match status" value="1"/>
</dbReference>
<dbReference type="InterPro" id="IPR036922">
    <property type="entry name" value="Rieske_2Fe-2S_sf"/>
</dbReference>
<dbReference type="AlphaFoldDB" id="A0A494T7U2"/>
<evidence type="ECO:0000256" key="5">
    <source>
        <dbReference type="ARBA" id="ARBA00023014"/>
    </source>
</evidence>
<dbReference type="OrthoDB" id="9800776at2"/>
<dbReference type="CDD" id="cd03469">
    <property type="entry name" value="Rieske_RO_Alpha_N"/>
    <property type="match status" value="1"/>
</dbReference>
<dbReference type="SUPFAM" id="SSF50022">
    <property type="entry name" value="ISP domain"/>
    <property type="match status" value="1"/>
</dbReference>
<protein>
    <submittedName>
        <fullName evidence="7">Rieske (2Fe-2S) protein</fullName>
    </submittedName>
</protein>
<dbReference type="EMBL" id="CP032828">
    <property type="protein sequence ID" value="AYJ84970.1"/>
    <property type="molecule type" value="Genomic_DNA"/>
</dbReference>
<dbReference type="InterPro" id="IPR050584">
    <property type="entry name" value="Cholesterol_7-desaturase"/>
</dbReference>
<evidence type="ECO:0000256" key="1">
    <source>
        <dbReference type="ARBA" id="ARBA00022714"/>
    </source>
</evidence>
<dbReference type="PROSITE" id="PS51296">
    <property type="entry name" value="RIESKE"/>
    <property type="match status" value="1"/>
</dbReference>
<feature type="domain" description="Rieske" evidence="6">
    <location>
        <begin position="35"/>
        <end position="137"/>
    </location>
</feature>
<dbReference type="GO" id="GO:0051537">
    <property type="term" value="F:2 iron, 2 sulfur cluster binding"/>
    <property type="evidence" value="ECO:0007669"/>
    <property type="project" value="UniProtKB-KW"/>
</dbReference>
<keyword evidence="5" id="KW-0411">Iron-sulfur</keyword>
<keyword evidence="8" id="KW-1185">Reference proteome</keyword>
<dbReference type="Proteomes" id="UP000276254">
    <property type="component" value="Plasmid unnamed1"/>
</dbReference>
<geneLocation type="plasmid" evidence="7">
    <name>unnamed1</name>
</geneLocation>
<dbReference type="GO" id="GO:0046872">
    <property type="term" value="F:metal ion binding"/>
    <property type="evidence" value="ECO:0007669"/>
    <property type="project" value="UniProtKB-KW"/>
</dbReference>
<keyword evidence="7" id="KW-0614">Plasmid</keyword>
<evidence type="ECO:0000259" key="6">
    <source>
        <dbReference type="PROSITE" id="PS51296"/>
    </source>
</evidence>
<dbReference type="InterPro" id="IPR017941">
    <property type="entry name" value="Rieske_2Fe-2S"/>
</dbReference>
<accession>A0A494T7U2</accession>
<proteinExistence type="predicted"/>
<dbReference type="PANTHER" id="PTHR21266">
    <property type="entry name" value="IRON-SULFUR DOMAIN CONTAINING PROTEIN"/>
    <property type="match status" value="1"/>
</dbReference>